<feature type="region of interest" description="Disordered" evidence="1">
    <location>
        <begin position="71"/>
        <end position="90"/>
    </location>
</feature>
<comment type="caution">
    <text evidence="2">The sequence shown here is derived from an EMBL/GenBank/DDBJ whole genome shotgun (WGS) entry which is preliminary data.</text>
</comment>
<dbReference type="InterPro" id="IPR027819">
    <property type="entry name" value="C9orf72"/>
</dbReference>
<reference evidence="2 3" key="2">
    <citation type="journal article" date="2019" name="G3 (Bethesda)">
        <title>Hybrid Assembly of the Genome of the Entomopathogenic Nematode Steinernema carpocapsae Identifies the X-Chromosome.</title>
        <authorList>
            <person name="Serra L."/>
            <person name="Macchietto M."/>
            <person name="Macias-Munoz A."/>
            <person name="McGill C.J."/>
            <person name="Rodriguez I.M."/>
            <person name="Rodriguez B."/>
            <person name="Murad R."/>
            <person name="Mortazavi A."/>
        </authorList>
    </citation>
    <scope>NUCLEOTIDE SEQUENCE [LARGE SCALE GENOMIC DNA]</scope>
    <source>
        <strain evidence="2 3">ALL</strain>
    </source>
</reference>
<gene>
    <name evidence="2" type="ORF">L596_002759</name>
</gene>
<evidence type="ECO:0000256" key="1">
    <source>
        <dbReference type="SAM" id="MobiDB-lite"/>
    </source>
</evidence>
<proteinExistence type="predicted"/>
<feature type="compositionally biased region" description="Low complexity" evidence="1">
    <location>
        <begin position="78"/>
        <end position="88"/>
    </location>
</feature>
<name>A0A4V6I7I3_STECR</name>
<organism evidence="2 3">
    <name type="scientific">Steinernema carpocapsae</name>
    <name type="common">Entomopathogenic nematode</name>
    <dbReference type="NCBI Taxonomy" id="34508"/>
    <lineage>
        <taxon>Eukaryota</taxon>
        <taxon>Metazoa</taxon>
        <taxon>Ecdysozoa</taxon>
        <taxon>Nematoda</taxon>
        <taxon>Chromadorea</taxon>
        <taxon>Rhabditida</taxon>
        <taxon>Tylenchina</taxon>
        <taxon>Panagrolaimomorpha</taxon>
        <taxon>Strongyloidoidea</taxon>
        <taxon>Steinernematidae</taxon>
        <taxon>Steinernema</taxon>
    </lineage>
</organism>
<dbReference type="PROSITE" id="PS51835">
    <property type="entry name" value="DENN_C9ORF72"/>
    <property type="match status" value="1"/>
</dbReference>
<accession>A0A4V6I7I3</accession>
<evidence type="ECO:0000313" key="2">
    <source>
        <dbReference type="EMBL" id="TMS35333.1"/>
    </source>
</evidence>
<dbReference type="EMBL" id="AZBU02000001">
    <property type="protein sequence ID" value="TMS35333.1"/>
    <property type="molecule type" value="Genomic_DNA"/>
</dbReference>
<protein>
    <submittedName>
        <fullName evidence="2">Uncharacterized protein</fullName>
    </submittedName>
</protein>
<dbReference type="Proteomes" id="UP000298663">
    <property type="component" value="Chromosome X"/>
</dbReference>
<dbReference type="GO" id="GO:0005085">
    <property type="term" value="F:guanyl-nucleotide exchange factor activity"/>
    <property type="evidence" value="ECO:0007669"/>
    <property type="project" value="InterPro"/>
</dbReference>
<dbReference type="AlphaFoldDB" id="A0A4V6I7I3"/>
<evidence type="ECO:0000313" key="3">
    <source>
        <dbReference type="Proteomes" id="UP000298663"/>
    </source>
</evidence>
<dbReference type="OrthoDB" id="5866607at2759"/>
<reference evidence="2 3" key="1">
    <citation type="journal article" date="2015" name="Genome Biol.">
        <title>Comparative genomics of Steinernema reveals deeply conserved gene regulatory networks.</title>
        <authorList>
            <person name="Dillman A.R."/>
            <person name="Macchietto M."/>
            <person name="Porter C.F."/>
            <person name="Rogers A."/>
            <person name="Williams B."/>
            <person name="Antoshechkin I."/>
            <person name="Lee M.M."/>
            <person name="Goodwin Z."/>
            <person name="Lu X."/>
            <person name="Lewis E.E."/>
            <person name="Goodrich-Blair H."/>
            <person name="Stock S.P."/>
            <person name="Adams B.J."/>
            <person name="Sternberg P.W."/>
            <person name="Mortazavi A."/>
        </authorList>
    </citation>
    <scope>NUCLEOTIDE SEQUENCE [LARGE SCALE GENOMIC DNA]</scope>
    <source>
        <strain evidence="2 3">ALL</strain>
    </source>
</reference>
<dbReference type="STRING" id="34508.A0A4V6I7I3"/>
<dbReference type="EMBL" id="CM016762">
    <property type="protein sequence ID" value="TMS35333.1"/>
    <property type="molecule type" value="Genomic_DNA"/>
</dbReference>
<sequence length="216" mass="24253">MEADLFQTVYDALQHSGSRKISMTVENLSPISKIIWSSFDYMTGPELKFVWEIDYGRRSQSLTPIDFGSEVGADRNSSAESSLSKVASTTSRNEDYEVSSNDVHFEEIDNIFNTELITTTFAEAEVCPMCMQVHQSSYDDECCNGYGFLSTSPVSRSLECKRDSGRFFREFALSSNAQFERQFFDDESGGEIPLRLITGDSEAMESSIAMTESTRP</sequence>
<keyword evidence="3" id="KW-1185">Reference proteome</keyword>